<feature type="domain" description="GIY-YIG" evidence="2">
    <location>
        <begin position="1"/>
        <end position="76"/>
    </location>
</feature>
<protein>
    <recommendedName>
        <fullName evidence="2">GIY-YIG domain-containing protein</fullName>
    </recommendedName>
</protein>
<comment type="caution">
    <text evidence="3">The sequence shown here is derived from an EMBL/GenBank/DDBJ whole genome shotgun (WGS) entry which is preliminary data.</text>
</comment>
<dbReference type="Proteomes" id="UP000177579">
    <property type="component" value="Unassembled WGS sequence"/>
</dbReference>
<dbReference type="EMBL" id="MFGO01000020">
    <property type="protein sequence ID" value="OGF40786.1"/>
    <property type="molecule type" value="Genomic_DNA"/>
</dbReference>
<dbReference type="PANTHER" id="PTHR34477:SF1">
    <property type="entry name" value="UPF0213 PROTEIN YHBQ"/>
    <property type="match status" value="1"/>
</dbReference>
<comment type="similarity">
    <text evidence="1">Belongs to the UPF0213 family.</text>
</comment>
<dbReference type="PANTHER" id="PTHR34477">
    <property type="entry name" value="UPF0213 PROTEIN YHBQ"/>
    <property type="match status" value="1"/>
</dbReference>
<sequence length="80" mass="9476">MFTVYILKSLKNSKRYIGYTSKDVETRLKEHNSGCNKYTKNNGPYKIFHTEVYDNKTEAMRREKFLKSGQGRKYLDNLDA</sequence>
<dbReference type="SUPFAM" id="SSF82771">
    <property type="entry name" value="GIY-YIG endonuclease"/>
    <property type="match status" value="1"/>
</dbReference>
<gene>
    <name evidence="3" type="ORF">A2531_06750</name>
</gene>
<name>A0A1F5TPC8_9BACT</name>
<accession>A0A1F5TPC8</accession>
<evidence type="ECO:0000259" key="2">
    <source>
        <dbReference type="PROSITE" id="PS50164"/>
    </source>
</evidence>
<dbReference type="InterPro" id="IPR000305">
    <property type="entry name" value="GIY-YIG_endonuc"/>
</dbReference>
<dbReference type="InterPro" id="IPR035901">
    <property type="entry name" value="GIY-YIG_endonuc_sf"/>
</dbReference>
<dbReference type="CDD" id="cd10449">
    <property type="entry name" value="GIY-YIG_SLX1_like"/>
    <property type="match status" value="1"/>
</dbReference>
<dbReference type="AlphaFoldDB" id="A0A1F5TPC8"/>
<evidence type="ECO:0000313" key="4">
    <source>
        <dbReference type="Proteomes" id="UP000177579"/>
    </source>
</evidence>
<evidence type="ECO:0000256" key="1">
    <source>
        <dbReference type="ARBA" id="ARBA00007435"/>
    </source>
</evidence>
<dbReference type="Pfam" id="PF01541">
    <property type="entry name" value="GIY-YIG"/>
    <property type="match status" value="1"/>
</dbReference>
<organism evidence="3 4">
    <name type="scientific">Candidatus Falkowbacteria bacterium RIFOXYD2_FULL_34_120</name>
    <dbReference type="NCBI Taxonomy" id="1798007"/>
    <lineage>
        <taxon>Bacteria</taxon>
        <taxon>Candidatus Falkowiibacteriota</taxon>
    </lineage>
</organism>
<evidence type="ECO:0000313" key="3">
    <source>
        <dbReference type="EMBL" id="OGF40786.1"/>
    </source>
</evidence>
<dbReference type="Gene3D" id="3.40.1440.10">
    <property type="entry name" value="GIY-YIG endonuclease"/>
    <property type="match status" value="1"/>
</dbReference>
<dbReference type="PROSITE" id="PS50164">
    <property type="entry name" value="GIY_YIG"/>
    <property type="match status" value="1"/>
</dbReference>
<reference evidence="3 4" key="1">
    <citation type="journal article" date="2016" name="Nat. Commun.">
        <title>Thousands of microbial genomes shed light on interconnected biogeochemical processes in an aquifer system.</title>
        <authorList>
            <person name="Anantharaman K."/>
            <person name="Brown C.T."/>
            <person name="Hug L.A."/>
            <person name="Sharon I."/>
            <person name="Castelle C.J."/>
            <person name="Probst A.J."/>
            <person name="Thomas B.C."/>
            <person name="Singh A."/>
            <person name="Wilkins M.J."/>
            <person name="Karaoz U."/>
            <person name="Brodie E.L."/>
            <person name="Williams K.H."/>
            <person name="Hubbard S.S."/>
            <person name="Banfield J.F."/>
        </authorList>
    </citation>
    <scope>NUCLEOTIDE SEQUENCE [LARGE SCALE GENOMIC DNA]</scope>
</reference>
<dbReference type="InterPro" id="IPR050190">
    <property type="entry name" value="UPF0213_domain"/>
</dbReference>
<proteinExistence type="inferred from homology"/>